<dbReference type="SUPFAM" id="SSF47413">
    <property type="entry name" value="lambda repressor-like DNA-binding domains"/>
    <property type="match status" value="1"/>
</dbReference>
<accession>A0ABR7NKU6</accession>
<protein>
    <submittedName>
        <fullName evidence="3">Helix-turn-helix transcriptional regulator</fullName>
    </submittedName>
</protein>
<name>A0ABR7NKU6_9FIRM</name>
<dbReference type="PANTHER" id="PTHR46558">
    <property type="entry name" value="TRACRIPTIONAL REGULATORY PROTEIN-RELATED-RELATED"/>
    <property type="match status" value="1"/>
</dbReference>
<reference evidence="3 4" key="1">
    <citation type="submission" date="2020-08" db="EMBL/GenBank/DDBJ databases">
        <title>Genome public.</title>
        <authorList>
            <person name="Liu C."/>
            <person name="Sun Q."/>
        </authorList>
    </citation>
    <scope>NUCLEOTIDE SEQUENCE [LARGE SCALE GENOMIC DNA]</scope>
    <source>
        <strain evidence="3 4">BX1</strain>
    </source>
</reference>
<keyword evidence="1" id="KW-0238">DNA-binding</keyword>
<feature type="domain" description="HTH cro/C1-type" evidence="2">
    <location>
        <begin position="14"/>
        <end position="68"/>
    </location>
</feature>
<dbReference type="EMBL" id="JACRTB010000019">
    <property type="protein sequence ID" value="MBC8577014.1"/>
    <property type="molecule type" value="Genomic_DNA"/>
</dbReference>
<sequence length="103" mass="12073">MKEEKAAFDFGLRIRQLREERGWSQKELGQRIGVSKQTVFSYEANVQMPPLERTKRIAEIFGVSLDYLVGWESDPSLRLHNLTDKQREALFRFIEAFAPNQLD</sequence>
<dbReference type="PANTHER" id="PTHR46558:SF4">
    <property type="entry name" value="DNA-BIDING PHAGE PROTEIN"/>
    <property type="match status" value="1"/>
</dbReference>
<comment type="caution">
    <text evidence="3">The sequence shown here is derived from an EMBL/GenBank/DDBJ whole genome shotgun (WGS) entry which is preliminary data.</text>
</comment>
<evidence type="ECO:0000313" key="4">
    <source>
        <dbReference type="Proteomes" id="UP000658131"/>
    </source>
</evidence>
<evidence type="ECO:0000256" key="1">
    <source>
        <dbReference type="ARBA" id="ARBA00023125"/>
    </source>
</evidence>
<dbReference type="Proteomes" id="UP000658131">
    <property type="component" value="Unassembled WGS sequence"/>
</dbReference>
<dbReference type="CDD" id="cd00093">
    <property type="entry name" value="HTH_XRE"/>
    <property type="match status" value="1"/>
</dbReference>
<proteinExistence type="predicted"/>
<dbReference type="PROSITE" id="PS50943">
    <property type="entry name" value="HTH_CROC1"/>
    <property type="match status" value="1"/>
</dbReference>
<evidence type="ECO:0000259" key="2">
    <source>
        <dbReference type="PROSITE" id="PS50943"/>
    </source>
</evidence>
<dbReference type="Pfam" id="PF01381">
    <property type="entry name" value="HTH_3"/>
    <property type="match status" value="1"/>
</dbReference>
<evidence type="ECO:0000313" key="3">
    <source>
        <dbReference type="EMBL" id="MBC8577014.1"/>
    </source>
</evidence>
<dbReference type="Gene3D" id="1.10.260.40">
    <property type="entry name" value="lambda repressor-like DNA-binding domains"/>
    <property type="match status" value="1"/>
</dbReference>
<keyword evidence="4" id="KW-1185">Reference proteome</keyword>
<dbReference type="RefSeq" id="WP_262400486.1">
    <property type="nucleotide sequence ID" value="NZ_JACRTB010000019.1"/>
</dbReference>
<dbReference type="InterPro" id="IPR001387">
    <property type="entry name" value="Cro/C1-type_HTH"/>
</dbReference>
<dbReference type="InterPro" id="IPR010982">
    <property type="entry name" value="Lambda_DNA-bd_dom_sf"/>
</dbReference>
<organism evidence="3 4">
    <name type="scientific">Yanshouia hominis</name>
    <dbReference type="NCBI Taxonomy" id="2763673"/>
    <lineage>
        <taxon>Bacteria</taxon>
        <taxon>Bacillati</taxon>
        <taxon>Bacillota</taxon>
        <taxon>Clostridia</taxon>
        <taxon>Eubacteriales</taxon>
        <taxon>Oscillospiraceae</taxon>
        <taxon>Yanshouia</taxon>
    </lineage>
</organism>
<dbReference type="SMART" id="SM00530">
    <property type="entry name" value="HTH_XRE"/>
    <property type="match status" value="1"/>
</dbReference>
<gene>
    <name evidence="3" type="ORF">H8717_11430</name>
</gene>